<comment type="similarity">
    <text evidence="2 10">Belongs to the disproportionating enzyme family.</text>
</comment>
<dbReference type="InterPro" id="IPR017853">
    <property type="entry name" value="GH"/>
</dbReference>
<reference evidence="12" key="1">
    <citation type="submission" date="2018-02" db="EMBL/GenBank/DDBJ databases">
        <authorList>
            <person name="Hausmann B."/>
        </authorList>
    </citation>
    <scope>NUCLEOTIDE SEQUENCE [LARGE SCALE GENOMIC DNA]</scope>
    <source>
        <strain evidence="12">Peat soil MAG SbA5</strain>
    </source>
</reference>
<name>A0A2N9LNV5_9BACT</name>
<dbReference type="EC" id="2.4.1.25" evidence="3 10"/>
<dbReference type="AlphaFoldDB" id="A0A2N9LNV5"/>
<dbReference type="GO" id="GO:0005975">
    <property type="term" value="P:carbohydrate metabolic process"/>
    <property type="evidence" value="ECO:0007669"/>
    <property type="project" value="InterPro"/>
</dbReference>
<evidence type="ECO:0000256" key="5">
    <source>
        <dbReference type="ARBA" id="ARBA00022676"/>
    </source>
</evidence>
<evidence type="ECO:0000256" key="3">
    <source>
        <dbReference type="ARBA" id="ARBA00012560"/>
    </source>
</evidence>
<keyword evidence="5 10" id="KW-0328">Glycosyltransferase</keyword>
<evidence type="ECO:0000256" key="9">
    <source>
        <dbReference type="ARBA" id="ARBA00031501"/>
    </source>
</evidence>
<accession>A0A2N9LNV5</accession>
<evidence type="ECO:0000256" key="2">
    <source>
        <dbReference type="ARBA" id="ARBA00005684"/>
    </source>
</evidence>
<dbReference type="NCBIfam" id="TIGR00217">
    <property type="entry name" value="malQ"/>
    <property type="match status" value="1"/>
</dbReference>
<protein>
    <recommendedName>
        <fullName evidence="4 10">4-alpha-glucanotransferase</fullName>
        <ecNumber evidence="3 10">2.4.1.25</ecNumber>
    </recommendedName>
    <alternativeName>
        <fullName evidence="8 10">Amylomaltase</fullName>
    </alternativeName>
    <alternativeName>
        <fullName evidence="9 10">Disproportionating enzyme</fullName>
    </alternativeName>
</protein>
<evidence type="ECO:0000256" key="10">
    <source>
        <dbReference type="RuleBase" id="RU361207"/>
    </source>
</evidence>
<keyword evidence="7 10" id="KW-0119">Carbohydrate metabolism</keyword>
<proteinExistence type="inferred from homology"/>
<dbReference type="Gene3D" id="3.20.20.80">
    <property type="entry name" value="Glycosidases"/>
    <property type="match status" value="1"/>
</dbReference>
<evidence type="ECO:0000256" key="6">
    <source>
        <dbReference type="ARBA" id="ARBA00022679"/>
    </source>
</evidence>
<dbReference type="InterPro" id="IPR003385">
    <property type="entry name" value="Glyco_hydro_77"/>
</dbReference>
<dbReference type="EMBL" id="OKRB01000105">
    <property type="protein sequence ID" value="SPE24929.1"/>
    <property type="molecule type" value="Genomic_DNA"/>
</dbReference>
<dbReference type="PANTHER" id="PTHR32438:SF5">
    <property type="entry name" value="4-ALPHA-GLUCANOTRANSFERASE DPE1, CHLOROPLASTIC_AMYLOPLASTIC"/>
    <property type="match status" value="1"/>
</dbReference>
<evidence type="ECO:0000256" key="8">
    <source>
        <dbReference type="ARBA" id="ARBA00031423"/>
    </source>
</evidence>
<keyword evidence="6 10" id="KW-0808">Transferase</keyword>
<dbReference type="SUPFAM" id="SSF51445">
    <property type="entry name" value="(Trans)glycosidases"/>
    <property type="match status" value="1"/>
</dbReference>
<evidence type="ECO:0000313" key="11">
    <source>
        <dbReference type="EMBL" id="SPE24929.1"/>
    </source>
</evidence>
<dbReference type="GO" id="GO:0004134">
    <property type="term" value="F:4-alpha-glucanotransferase activity"/>
    <property type="evidence" value="ECO:0007669"/>
    <property type="project" value="UniProtKB-EC"/>
</dbReference>
<evidence type="ECO:0000313" key="12">
    <source>
        <dbReference type="Proteomes" id="UP000239735"/>
    </source>
</evidence>
<gene>
    <name evidence="11" type="primary">malQ</name>
    <name evidence="11" type="ORF">SBA5_470050</name>
</gene>
<sequence>MSFAVRSRGYTVYRLKGNMRTLASAGASDKRDNMELQRSAGVLLHVSSLPSYGGIGNLGPAAHEFVDFLAKGKQHVWQVLPLCPTGYGNSPYAGSSAFAGNPSLISLEFLSDWGWIDGERIGELPGRSGVVNFQEVEDRKLPLLYEAAGKFLDHGLNDGALADQWKDFEEFCNGQAAWLNDYALYAVLRRKFKTGAWTEWPEPLRRRDPQALAQLGAEHERELALERVLQFAFQEQWHQLREAAEESGIRMLGDVAIFVNMDSADVWVHPDLFELDEELKPIRIAGVPPDYFSATGQRWGNPLYRWDVLAAHEFDWWIDRVRRAIELYDIVRLDHFRGFEAYWAIPAKEETAVNGEWVKAPGLELFRAIERALGPVPFVAEDLGLITLEVEALRKELGMPGMKVLQFGFSNKGAHTHLPYRFLPGTVAYTGTHDNDTTQGWWNSASEAERAAVEALLGPVGDRPAWPLIRATQGSIAEMAIVPAQDLLELGSEARMNTPAVATDNWSWRAPEGCWTEELAKRLAALAGVTDRENDPIEKQGAREQGS</sequence>
<dbReference type="NCBIfam" id="NF011080">
    <property type="entry name" value="PRK14508.1-3"/>
    <property type="match status" value="1"/>
</dbReference>
<comment type="catalytic activity">
    <reaction evidence="1 10">
        <text>Transfers a segment of a (1-&gt;4)-alpha-D-glucan to a new position in an acceptor, which may be glucose or a (1-&gt;4)-alpha-D-glucan.</text>
        <dbReference type="EC" id="2.4.1.25"/>
    </reaction>
</comment>
<evidence type="ECO:0000256" key="4">
    <source>
        <dbReference type="ARBA" id="ARBA00020295"/>
    </source>
</evidence>
<organism evidence="11 12">
    <name type="scientific">Candidatus Sulfuritelmatomonas gaucii</name>
    <dbReference type="NCBI Taxonomy" id="2043161"/>
    <lineage>
        <taxon>Bacteria</taxon>
        <taxon>Pseudomonadati</taxon>
        <taxon>Acidobacteriota</taxon>
        <taxon>Terriglobia</taxon>
        <taxon>Terriglobales</taxon>
        <taxon>Acidobacteriaceae</taxon>
        <taxon>Candidatus Sulfuritelmatomonas</taxon>
    </lineage>
</organism>
<evidence type="ECO:0000256" key="7">
    <source>
        <dbReference type="ARBA" id="ARBA00023277"/>
    </source>
</evidence>
<dbReference type="Pfam" id="PF02446">
    <property type="entry name" value="Glyco_hydro_77"/>
    <property type="match status" value="1"/>
</dbReference>
<evidence type="ECO:0000256" key="1">
    <source>
        <dbReference type="ARBA" id="ARBA00000439"/>
    </source>
</evidence>
<dbReference type="PANTHER" id="PTHR32438">
    <property type="entry name" value="4-ALPHA-GLUCANOTRANSFERASE DPE1, CHLOROPLASTIC/AMYLOPLASTIC"/>
    <property type="match status" value="1"/>
</dbReference>
<dbReference type="Proteomes" id="UP000239735">
    <property type="component" value="Unassembled WGS sequence"/>
</dbReference>